<accession>A0AAN7Z352</accession>
<evidence type="ECO:0000313" key="2">
    <source>
        <dbReference type="EMBL" id="KAK5627457.1"/>
    </source>
</evidence>
<feature type="region of interest" description="Disordered" evidence="1">
    <location>
        <begin position="552"/>
        <end position="587"/>
    </location>
</feature>
<organism evidence="2 3">
    <name type="scientific">Xylaria bambusicola</name>
    <dbReference type="NCBI Taxonomy" id="326684"/>
    <lineage>
        <taxon>Eukaryota</taxon>
        <taxon>Fungi</taxon>
        <taxon>Dikarya</taxon>
        <taxon>Ascomycota</taxon>
        <taxon>Pezizomycotina</taxon>
        <taxon>Sordariomycetes</taxon>
        <taxon>Xylariomycetidae</taxon>
        <taxon>Xylariales</taxon>
        <taxon>Xylariaceae</taxon>
        <taxon>Xylaria</taxon>
    </lineage>
</organism>
<feature type="compositionally biased region" description="Basic residues" evidence="1">
    <location>
        <begin position="250"/>
        <end position="259"/>
    </location>
</feature>
<feature type="compositionally biased region" description="Low complexity" evidence="1">
    <location>
        <begin position="328"/>
        <end position="344"/>
    </location>
</feature>
<reference evidence="2 3" key="1">
    <citation type="submission" date="2023-10" db="EMBL/GenBank/DDBJ databases">
        <title>Draft genome sequence of Xylaria bambusicola isolate GMP-LS, the root and basal stem rot pathogen of sugarcane in Indonesia.</title>
        <authorList>
            <person name="Selvaraj P."/>
            <person name="Muralishankar V."/>
            <person name="Muruganantham S."/>
            <person name="Sp S."/>
            <person name="Haryani S."/>
            <person name="Lau K.J.X."/>
            <person name="Naqvi N.I."/>
        </authorList>
    </citation>
    <scope>NUCLEOTIDE SEQUENCE [LARGE SCALE GENOMIC DNA]</scope>
    <source>
        <strain evidence="2">GMP-LS</strain>
    </source>
</reference>
<gene>
    <name evidence="2" type="ORF">RRF57_003172</name>
</gene>
<proteinExistence type="predicted"/>
<keyword evidence="3" id="KW-1185">Reference proteome</keyword>
<feature type="region of interest" description="Disordered" evidence="1">
    <location>
        <begin position="218"/>
        <end position="268"/>
    </location>
</feature>
<evidence type="ECO:0008006" key="4">
    <source>
        <dbReference type="Google" id="ProtNLM"/>
    </source>
</evidence>
<protein>
    <recommendedName>
        <fullName evidence="4">PH domain-containing protein</fullName>
    </recommendedName>
</protein>
<dbReference type="AlphaFoldDB" id="A0AAN7Z352"/>
<comment type="caution">
    <text evidence="2">The sequence shown here is derived from an EMBL/GenBank/DDBJ whole genome shotgun (WGS) entry which is preliminary data.</text>
</comment>
<feature type="compositionally biased region" description="Pro residues" evidence="1">
    <location>
        <begin position="497"/>
        <end position="508"/>
    </location>
</feature>
<feature type="region of interest" description="Disordered" evidence="1">
    <location>
        <begin position="323"/>
        <end position="346"/>
    </location>
</feature>
<feature type="compositionally biased region" description="Polar residues" evidence="1">
    <location>
        <begin position="552"/>
        <end position="562"/>
    </location>
</feature>
<feature type="region of interest" description="Disordered" evidence="1">
    <location>
        <begin position="404"/>
        <end position="443"/>
    </location>
</feature>
<evidence type="ECO:0000256" key="1">
    <source>
        <dbReference type="SAM" id="MobiDB-lite"/>
    </source>
</evidence>
<sequence>MAAMEDILLMPPDRGPILGKPVWKVIIYLLPPIAHPIIHLISANRPRYVVLGPLSYKEGHQPNLSLSQVLSNARMRDAGGRASRSQLKGLTDATYLSVYKSKEDKEPICQHSITSITDCQVRQVAHRKQGHVPTLTIQISPDPATDKLRKRRSSRSGGLIATKDSGPSTLLFLTTEGSHYGLDDWARYIQTLVQRQQSMPMSPISPSSPTFISPFSPVSDVAEKSSPASSAKGKLKSKLQTKPSAEPFPRHAKQARLRSRKSDLSSQASSMVPAAMNFVQQHYANLQHSELPSPASTVDEYPEQLIEGWTMAPGRSSTLSSPIMGRASISSSQGPSQPSLESSPPIVPRETILDRAFQMRCIPGSDREIAGEEKLTSLARFEALMRETESRQKIARSKETMLDPLRSTWDDESDEDEDEFGREVDDDDEDSDNYAFEDDDHDGMDATTFEALRFITNRHNSTYSESGLRNAPSVSRPHTSHSRSRPTAQRTSSQPYIPGPPLHIPSSPPLRQTENVSVRRSHEKRYSTSEMKNLSFNEFTKRLSGTSSLLIQSNASTGSNRGSGDYDTHTPRGSMSPRGPSQTSDERCRWRGSIGVIGNEGGFL</sequence>
<feature type="region of interest" description="Disordered" evidence="1">
    <location>
        <begin position="143"/>
        <end position="162"/>
    </location>
</feature>
<evidence type="ECO:0000313" key="3">
    <source>
        <dbReference type="Proteomes" id="UP001305414"/>
    </source>
</evidence>
<feature type="compositionally biased region" description="Acidic residues" evidence="1">
    <location>
        <begin position="410"/>
        <end position="442"/>
    </location>
</feature>
<dbReference type="Proteomes" id="UP001305414">
    <property type="component" value="Unassembled WGS sequence"/>
</dbReference>
<name>A0AAN7Z352_9PEZI</name>
<feature type="region of interest" description="Disordered" evidence="1">
    <location>
        <begin position="462"/>
        <end position="529"/>
    </location>
</feature>
<dbReference type="EMBL" id="JAWHQM010000005">
    <property type="protein sequence ID" value="KAK5627457.1"/>
    <property type="molecule type" value="Genomic_DNA"/>
</dbReference>